<dbReference type="Pfam" id="PF05686">
    <property type="entry name" value="Glyco_transf_90"/>
    <property type="match status" value="1"/>
</dbReference>
<feature type="domain" description="Glycosyl transferase CAP10" evidence="2">
    <location>
        <begin position="54"/>
        <end position="284"/>
    </location>
</feature>
<evidence type="ECO:0000313" key="4">
    <source>
        <dbReference type="Proteomes" id="UP000035213"/>
    </source>
</evidence>
<dbReference type="SMART" id="SM00672">
    <property type="entry name" value="CAP10"/>
    <property type="match status" value="1"/>
</dbReference>
<accession>A0A0G3M0M3</accession>
<sequence>MLWKKKKPQETPKELLNITTKNGQIAAVENYNSFQTRAESSLKQVLDAIKLGIPQHDIKLSLHTGDFPTEQLVKGNFYYCCDKKTDLDFVFPDFIFDHWQQAGIPDFKKTVSEICAEAEKPYIYSRMLWIGNTQTHPIRKKIIEYAEQYPDHIEAYNTYVDQAVIGGKKDIPYISLIDHTHYKYLIDIEGRGYSGRIKMLLFTKRLLFIQDRQWKSYYHFELEPYKHFIPVKNDLSDLMEQIRFVEQQGDDYYKNIVQNAYDFAVENLQYEKAVQRIQKLISNL</sequence>
<dbReference type="InterPro" id="IPR006598">
    <property type="entry name" value="CAP10"/>
</dbReference>
<dbReference type="STRING" id="1324352.OK18_05615"/>
<keyword evidence="1" id="KW-0808">Transferase</keyword>
<reference evidence="3 4" key="1">
    <citation type="submission" date="2014-11" db="EMBL/GenBank/DDBJ databases">
        <authorList>
            <person name="Park G.-S."/>
            <person name="Hong S.-J."/>
            <person name="Jung B.K."/>
            <person name="Khan A.R."/>
            <person name="Kwak Y."/>
            <person name="Shin J.-H."/>
        </authorList>
    </citation>
    <scope>NUCLEOTIDE SEQUENCE [LARGE SCALE GENOMIC DNA]</scope>
    <source>
        <strain evidence="3 4">DSM 27622</strain>
    </source>
</reference>
<name>A0A0G3M0M3_CHRGL</name>
<protein>
    <recommendedName>
        <fullName evidence="2">Glycosyl transferase CAP10 domain-containing protein</fullName>
    </recommendedName>
</protein>
<dbReference type="PANTHER" id="PTHR12203:SF35">
    <property type="entry name" value="PROTEIN O-GLUCOSYLTRANSFERASE 1"/>
    <property type="match status" value="1"/>
</dbReference>
<dbReference type="EMBL" id="CP009928">
    <property type="protein sequence ID" value="AKK72185.1"/>
    <property type="molecule type" value="Genomic_DNA"/>
</dbReference>
<evidence type="ECO:0000256" key="1">
    <source>
        <dbReference type="ARBA" id="ARBA00022679"/>
    </source>
</evidence>
<dbReference type="RefSeq" id="WP_053327380.1">
    <property type="nucleotide sequence ID" value="NZ_CP009928.1"/>
</dbReference>
<proteinExistence type="predicted"/>
<evidence type="ECO:0000313" key="3">
    <source>
        <dbReference type="EMBL" id="AKK72185.1"/>
    </source>
</evidence>
<organism evidence="3 4">
    <name type="scientific">Chryseobacterium gallinarum</name>
    <dbReference type="NCBI Taxonomy" id="1324352"/>
    <lineage>
        <taxon>Bacteria</taxon>
        <taxon>Pseudomonadati</taxon>
        <taxon>Bacteroidota</taxon>
        <taxon>Flavobacteriia</taxon>
        <taxon>Flavobacteriales</taxon>
        <taxon>Weeksellaceae</taxon>
        <taxon>Chryseobacterium group</taxon>
        <taxon>Chryseobacterium</taxon>
    </lineage>
</organism>
<dbReference type="PANTHER" id="PTHR12203">
    <property type="entry name" value="KDEL LYS-ASP-GLU-LEU CONTAINING - RELATED"/>
    <property type="match status" value="1"/>
</dbReference>
<dbReference type="InterPro" id="IPR051091">
    <property type="entry name" value="O-Glucosyltr/Glycosyltrsf_90"/>
</dbReference>
<dbReference type="OrthoDB" id="767964at2"/>
<dbReference type="PATRIC" id="fig|1324352.5.peg.1192"/>
<dbReference type="GO" id="GO:0016740">
    <property type="term" value="F:transferase activity"/>
    <property type="evidence" value="ECO:0007669"/>
    <property type="project" value="UniProtKB-KW"/>
</dbReference>
<dbReference type="Proteomes" id="UP000035213">
    <property type="component" value="Chromosome"/>
</dbReference>
<dbReference type="AlphaFoldDB" id="A0A0G3M0M3"/>
<gene>
    <name evidence="3" type="ORF">OK18_05615</name>
</gene>
<evidence type="ECO:0000259" key="2">
    <source>
        <dbReference type="SMART" id="SM00672"/>
    </source>
</evidence>
<dbReference type="KEGG" id="cgn:OK18_05615"/>